<organism evidence="2 3">
    <name type="scientific">Laccaria amethystina LaAM-08-1</name>
    <dbReference type="NCBI Taxonomy" id="1095629"/>
    <lineage>
        <taxon>Eukaryota</taxon>
        <taxon>Fungi</taxon>
        <taxon>Dikarya</taxon>
        <taxon>Basidiomycota</taxon>
        <taxon>Agaricomycotina</taxon>
        <taxon>Agaricomycetes</taxon>
        <taxon>Agaricomycetidae</taxon>
        <taxon>Agaricales</taxon>
        <taxon>Agaricineae</taxon>
        <taxon>Hydnangiaceae</taxon>
        <taxon>Laccaria</taxon>
    </lineage>
</organism>
<dbReference type="STRING" id="1095629.A0A0C9YQ93"/>
<evidence type="ECO:0000256" key="1">
    <source>
        <dbReference type="SAM" id="MobiDB-lite"/>
    </source>
</evidence>
<dbReference type="EMBL" id="KN838536">
    <property type="protein sequence ID" value="KIK10228.1"/>
    <property type="molecule type" value="Genomic_DNA"/>
</dbReference>
<evidence type="ECO:0000313" key="2">
    <source>
        <dbReference type="EMBL" id="KIK10228.1"/>
    </source>
</evidence>
<dbReference type="OrthoDB" id="197967at2759"/>
<evidence type="ECO:0000313" key="3">
    <source>
        <dbReference type="Proteomes" id="UP000054477"/>
    </source>
</evidence>
<dbReference type="HOGENOM" id="CLU_061714_2_1_1"/>
<proteinExistence type="predicted"/>
<sequence>MALLGDSSKSSGARKPLGMTEFEILKASHKFLRDGEERASSWDEQLAAKYYSSLYREFALCDLKHFKSGNFALRWRTEEEVLGGFGESTCGNTRCEYHRTAREIILTTLELPFAYVEHGEDKSALVKVVLCGSCMRKLMWKRRKERERSKECGDEELREGERATREDGRENKGKDHSRRKDRTRKRSSRSRSPRHRTSQAVHCAPG</sequence>
<feature type="region of interest" description="Disordered" evidence="1">
    <location>
        <begin position="150"/>
        <end position="206"/>
    </location>
</feature>
<gene>
    <name evidence="2" type="ORF">K443DRAFT_670852</name>
</gene>
<feature type="compositionally biased region" description="Basic and acidic residues" evidence="1">
    <location>
        <begin position="159"/>
        <end position="174"/>
    </location>
</feature>
<reference evidence="2 3" key="1">
    <citation type="submission" date="2014-04" db="EMBL/GenBank/DDBJ databases">
        <authorList>
            <consortium name="DOE Joint Genome Institute"/>
            <person name="Kuo A."/>
            <person name="Kohler A."/>
            <person name="Nagy L.G."/>
            <person name="Floudas D."/>
            <person name="Copeland A."/>
            <person name="Barry K.W."/>
            <person name="Cichocki N."/>
            <person name="Veneault-Fourrey C."/>
            <person name="LaButti K."/>
            <person name="Lindquist E.A."/>
            <person name="Lipzen A."/>
            <person name="Lundell T."/>
            <person name="Morin E."/>
            <person name="Murat C."/>
            <person name="Sun H."/>
            <person name="Tunlid A."/>
            <person name="Henrissat B."/>
            <person name="Grigoriev I.V."/>
            <person name="Hibbett D.S."/>
            <person name="Martin F."/>
            <person name="Nordberg H.P."/>
            <person name="Cantor M.N."/>
            <person name="Hua S.X."/>
        </authorList>
    </citation>
    <scope>NUCLEOTIDE SEQUENCE [LARGE SCALE GENOMIC DNA]</scope>
    <source>
        <strain evidence="2 3">LaAM-08-1</strain>
    </source>
</reference>
<dbReference type="Proteomes" id="UP000054477">
    <property type="component" value="Unassembled WGS sequence"/>
</dbReference>
<keyword evidence="3" id="KW-1185">Reference proteome</keyword>
<dbReference type="AlphaFoldDB" id="A0A0C9YQ93"/>
<evidence type="ECO:0008006" key="4">
    <source>
        <dbReference type="Google" id="ProtNLM"/>
    </source>
</evidence>
<dbReference type="InterPro" id="IPR019129">
    <property type="entry name" value="Folate-sensitive_fs_Fra10Ac1"/>
</dbReference>
<feature type="compositionally biased region" description="Basic residues" evidence="1">
    <location>
        <begin position="175"/>
        <end position="197"/>
    </location>
</feature>
<accession>A0A0C9YQ93</accession>
<protein>
    <recommendedName>
        <fullName evidence="4">Protein FRA10AC1</fullName>
    </recommendedName>
</protein>
<dbReference type="Pfam" id="PF09725">
    <property type="entry name" value="Fra10Ac1"/>
    <property type="match status" value="1"/>
</dbReference>
<reference evidence="3" key="2">
    <citation type="submission" date="2015-01" db="EMBL/GenBank/DDBJ databases">
        <title>Evolutionary Origins and Diversification of the Mycorrhizal Mutualists.</title>
        <authorList>
            <consortium name="DOE Joint Genome Institute"/>
            <consortium name="Mycorrhizal Genomics Consortium"/>
            <person name="Kohler A."/>
            <person name="Kuo A."/>
            <person name="Nagy L.G."/>
            <person name="Floudas D."/>
            <person name="Copeland A."/>
            <person name="Barry K.W."/>
            <person name="Cichocki N."/>
            <person name="Veneault-Fourrey C."/>
            <person name="LaButti K."/>
            <person name="Lindquist E.A."/>
            <person name="Lipzen A."/>
            <person name="Lundell T."/>
            <person name="Morin E."/>
            <person name="Murat C."/>
            <person name="Riley R."/>
            <person name="Ohm R."/>
            <person name="Sun H."/>
            <person name="Tunlid A."/>
            <person name="Henrissat B."/>
            <person name="Grigoriev I.V."/>
            <person name="Hibbett D.S."/>
            <person name="Martin F."/>
        </authorList>
    </citation>
    <scope>NUCLEOTIDE SEQUENCE [LARGE SCALE GENOMIC DNA]</scope>
    <source>
        <strain evidence="3">LaAM-08-1</strain>
    </source>
</reference>
<name>A0A0C9YQ93_9AGAR</name>